<dbReference type="EMBL" id="BGPR01008321">
    <property type="protein sequence ID" value="GBN33014.1"/>
    <property type="molecule type" value="Genomic_DNA"/>
</dbReference>
<evidence type="ECO:0000313" key="1">
    <source>
        <dbReference type="EMBL" id="GBN33014.1"/>
    </source>
</evidence>
<reference evidence="1 2" key="1">
    <citation type="journal article" date="2019" name="Sci. Rep.">
        <title>Orb-weaving spider Araneus ventricosus genome elucidates the spidroin gene catalogue.</title>
        <authorList>
            <person name="Kono N."/>
            <person name="Nakamura H."/>
            <person name="Ohtoshi R."/>
            <person name="Moran D.A.P."/>
            <person name="Shinohara A."/>
            <person name="Yoshida Y."/>
            <person name="Fujiwara M."/>
            <person name="Mori M."/>
            <person name="Tomita M."/>
            <person name="Arakawa K."/>
        </authorList>
    </citation>
    <scope>NUCLEOTIDE SEQUENCE [LARGE SCALE GENOMIC DNA]</scope>
</reference>
<organism evidence="1 2">
    <name type="scientific">Araneus ventricosus</name>
    <name type="common">Orbweaver spider</name>
    <name type="synonym">Epeira ventricosa</name>
    <dbReference type="NCBI Taxonomy" id="182803"/>
    <lineage>
        <taxon>Eukaryota</taxon>
        <taxon>Metazoa</taxon>
        <taxon>Ecdysozoa</taxon>
        <taxon>Arthropoda</taxon>
        <taxon>Chelicerata</taxon>
        <taxon>Arachnida</taxon>
        <taxon>Araneae</taxon>
        <taxon>Araneomorphae</taxon>
        <taxon>Entelegynae</taxon>
        <taxon>Araneoidea</taxon>
        <taxon>Araneidae</taxon>
        <taxon>Araneus</taxon>
    </lineage>
</organism>
<proteinExistence type="predicted"/>
<keyword evidence="2" id="KW-1185">Reference proteome</keyword>
<comment type="caution">
    <text evidence="1">The sequence shown here is derived from an EMBL/GenBank/DDBJ whole genome shotgun (WGS) entry which is preliminary data.</text>
</comment>
<feature type="non-terminal residue" evidence="1">
    <location>
        <position position="58"/>
    </location>
</feature>
<evidence type="ECO:0000313" key="2">
    <source>
        <dbReference type="Proteomes" id="UP000499080"/>
    </source>
</evidence>
<protein>
    <submittedName>
        <fullName evidence="1">Uncharacterized protein</fullName>
    </submittedName>
</protein>
<dbReference type="AlphaFoldDB" id="A0A4Y2N2Z9"/>
<gene>
    <name evidence="1" type="ORF">AVEN_101089_1</name>
</gene>
<name>A0A4Y2N2Z9_ARAVE</name>
<sequence length="58" mass="6912">MVKAPTQCYNFQYDVTISYTMLQCPIKHQECSTVDSRLYLLSMERFEFSFVAYGKENR</sequence>
<accession>A0A4Y2N2Z9</accession>
<dbReference type="Proteomes" id="UP000499080">
    <property type="component" value="Unassembled WGS sequence"/>
</dbReference>